<keyword evidence="2" id="KW-1185">Reference proteome</keyword>
<name>A0ACC3ABC9_9EURO</name>
<comment type="caution">
    <text evidence="1">The sequence shown here is derived from an EMBL/GenBank/DDBJ whole genome shotgun (WGS) entry which is preliminary data.</text>
</comment>
<protein>
    <submittedName>
        <fullName evidence="1">Uncharacterized protein</fullName>
    </submittedName>
</protein>
<gene>
    <name evidence="1" type="ORF">H2198_003620</name>
</gene>
<dbReference type="EMBL" id="JAPDRQ010000049">
    <property type="protein sequence ID" value="KAJ9658602.1"/>
    <property type="molecule type" value="Genomic_DNA"/>
</dbReference>
<accession>A0ACC3ABC9</accession>
<organism evidence="1 2">
    <name type="scientific">Neophaeococcomyces mojaviensis</name>
    <dbReference type="NCBI Taxonomy" id="3383035"/>
    <lineage>
        <taxon>Eukaryota</taxon>
        <taxon>Fungi</taxon>
        <taxon>Dikarya</taxon>
        <taxon>Ascomycota</taxon>
        <taxon>Pezizomycotina</taxon>
        <taxon>Eurotiomycetes</taxon>
        <taxon>Chaetothyriomycetidae</taxon>
        <taxon>Chaetothyriales</taxon>
        <taxon>Chaetothyriales incertae sedis</taxon>
        <taxon>Neophaeococcomyces</taxon>
    </lineage>
</organism>
<dbReference type="Proteomes" id="UP001172386">
    <property type="component" value="Unassembled WGS sequence"/>
</dbReference>
<reference evidence="1" key="1">
    <citation type="submission" date="2022-10" db="EMBL/GenBank/DDBJ databases">
        <title>Culturing micro-colonial fungi from biological soil crusts in the Mojave desert and describing Neophaeococcomyces mojavensis, and introducing the new genera and species Taxawa tesnikishii.</title>
        <authorList>
            <person name="Kurbessoian T."/>
            <person name="Stajich J.E."/>
        </authorList>
    </citation>
    <scope>NUCLEOTIDE SEQUENCE</scope>
    <source>
        <strain evidence="1">JES_112</strain>
    </source>
</reference>
<sequence length="612" mass="67004">MDGLATDLDFPAAEKTYSHVSVQRPEAESPVSSTASSPTTSHHEAFVADPTSLALSPTTTQIARPPISREISRFTTHGTTYTSDPSFEVDFEDGSTEDPRNWPAWYKGLVVFTISFSTLVVVVYSTSYTATLEPMKHDFGITSTTIPTLGVTTYLLGLAIGSLVLAPISETYGRKPVYVIALFCFFILVIPCALAKNMETIIIVRLFGAIAGSATIANAPGTVGDIVSDEYRALVFSIWSIGPMNGPVFGPIIGGFVTQYVNWRWANWLICIWGGVACLMIASIKETYAPALLQQKARKVRKETGENRHWSRYDVRVGFVELMKVNLSRPFIMAVKEPICVFWNVYIGIIYGILYLCFVAYPIVYTEHRGWSISNSSLAFVGIGVGNMIIICSASPIKKMINAHKKDSNGEVPPEAMMSVVCIAAILIPLGELWFAWTCLPAHIHPAISIAAGIPFGAGNGAVFIYASNYLVHSYGIYAASAMAGNAVIRSVLGGTLPLAGQSLYDALGANWAGTMLGLLEVAIIPIPFIFYRYGGKIREKSTLIREMREIEERQEAKRRRAEEKAKRGQRADGGEKVLIDVPVIRVLGDKEVEAEVELSRMQVIEKDKEDV</sequence>
<evidence type="ECO:0000313" key="2">
    <source>
        <dbReference type="Proteomes" id="UP001172386"/>
    </source>
</evidence>
<proteinExistence type="predicted"/>
<evidence type="ECO:0000313" key="1">
    <source>
        <dbReference type="EMBL" id="KAJ9658602.1"/>
    </source>
</evidence>